<dbReference type="PROSITE" id="PS51257">
    <property type="entry name" value="PROKAR_LIPOPROTEIN"/>
    <property type="match status" value="1"/>
</dbReference>
<keyword evidence="1" id="KW-0732">Signal</keyword>
<gene>
    <name evidence="2" type="ORF">ACFQDM_08635</name>
</gene>
<keyword evidence="3" id="KW-1185">Reference proteome</keyword>
<evidence type="ECO:0000256" key="1">
    <source>
        <dbReference type="SAM" id="SignalP"/>
    </source>
</evidence>
<sequence length="221" mass="23838">MMSVRFLIPVMGAILVLAGCSDMTNEVEAPASVEGKRTVIVHGYMARPDSHWFPWLAEQLEERGQSTAILELPSPDAPDAEAWKQTIMGGLSGADEETFVVAHSLGTISTLRALNDLPDDTKIGGIVLVSGFSETLETIPALDGFLEDGVDLERAASRFGDCVVITARDDEIVPPELSERLAEGLDCKIHVLESGGHFLGSDGHTTMPLVLEEVLRLQSRD</sequence>
<protein>
    <submittedName>
        <fullName evidence="2">RBBP9/YdeN family alpha/beta hydrolase</fullName>
    </submittedName>
</protein>
<dbReference type="GO" id="GO:0016787">
    <property type="term" value="F:hydrolase activity"/>
    <property type="evidence" value="ECO:0007669"/>
    <property type="project" value="UniProtKB-KW"/>
</dbReference>
<dbReference type="Pfam" id="PF06821">
    <property type="entry name" value="Ser_hydrolase"/>
    <property type="match status" value="1"/>
</dbReference>
<dbReference type="RefSeq" id="WP_377378105.1">
    <property type="nucleotide sequence ID" value="NZ_JBHSSW010000009.1"/>
</dbReference>
<dbReference type="EMBL" id="JBHSSW010000009">
    <property type="protein sequence ID" value="MFC6198142.1"/>
    <property type="molecule type" value="Genomic_DNA"/>
</dbReference>
<dbReference type="InterPro" id="IPR010662">
    <property type="entry name" value="RBBP9/YdeN"/>
</dbReference>
<feature type="chain" id="PRO_5046242832" evidence="1">
    <location>
        <begin position="19"/>
        <end position="221"/>
    </location>
</feature>
<feature type="signal peptide" evidence="1">
    <location>
        <begin position="1"/>
        <end position="18"/>
    </location>
</feature>
<evidence type="ECO:0000313" key="2">
    <source>
        <dbReference type="EMBL" id="MFC6198142.1"/>
    </source>
</evidence>
<evidence type="ECO:0000313" key="3">
    <source>
        <dbReference type="Proteomes" id="UP001596303"/>
    </source>
</evidence>
<dbReference type="Proteomes" id="UP001596303">
    <property type="component" value="Unassembled WGS sequence"/>
</dbReference>
<dbReference type="PANTHER" id="PTHR15394">
    <property type="entry name" value="SERINE HYDROLASE RBBP9"/>
    <property type="match status" value="1"/>
</dbReference>
<dbReference type="InterPro" id="IPR029058">
    <property type="entry name" value="AB_hydrolase_fold"/>
</dbReference>
<dbReference type="SUPFAM" id="SSF53474">
    <property type="entry name" value="alpha/beta-Hydrolases"/>
    <property type="match status" value="1"/>
</dbReference>
<name>A0ABW1SA54_9PROT</name>
<dbReference type="Gene3D" id="3.40.50.1820">
    <property type="entry name" value="alpha/beta hydrolase"/>
    <property type="match status" value="1"/>
</dbReference>
<reference evidence="3" key="1">
    <citation type="journal article" date="2019" name="Int. J. Syst. Evol. Microbiol.">
        <title>The Global Catalogue of Microorganisms (GCM) 10K type strain sequencing project: providing services to taxonomists for standard genome sequencing and annotation.</title>
        <authorList>
            <consortium name="The Broad Institute Genomics Platform"/>
            <consortium name="The Broad Institute Genome Sequencing Center for Infectious Disease"/>
            <person name="Wu L."/>
            <person name="Ma J."/>
        </authorList>
    </citation>
    <scope>NUCLEOTIDE SEQUENCE [LARGE SCALE GENOMIC DNA]</scope>
    <source>
        <strain evidence="3">CGMCC-1.15741</strain>
    </source>
</reference>
<accession>A0ABW1SA54</accession>
<comment type="caution">
    <text evidence="2">The sequence shown here is derived from an EMBL/GenBank/DDBJ whole genome shotgun (WGS) entry which is preliminary data.</text>
</comment>
<proteinExistence type="predicted"/>
<keyword evidence="2" id="KW-0378">Hydrolase</keyword>
<organism evidence="2 3">
    <name type="scientific">Ponticaulis profundi</name>
    <dbReference type="NCBI Taxonomy" id="2665222"/>
    <lineage>
        <taxon>Bacteria</taxon>
        <taxon>Pseudomonadati</taxon>
        <taxon>Pseudomonadota</taxon>
        <taxon>Alphaproteobacteria</taxon>
        <taxon>Hyphomonadales</taxon>
        <taxon>Hyphomonadaceae</taxon>
        <taxon>Ponticaulis</taxon>
    </lineage>
</organism>
<dbReference type="PANTHER" id="PTHR15394:SF3">
    <property type="entry name" value="SERINE HYDROLASE RBBP9"/>
    <property type="match status" value="1"/>
</dbReference>